<dbReference type="EMBL" id="DWYS01000117">
    <property type="protein sequence ID" value="HJB08130.1"/>
    <property type="molecule type" value="Genomic_DNA"/>
</dbReference>
<sequence>MRKGIAVILSAALAGCVWGCAGEGGNAEEVSLYAQGMDVIQLMQEMSQSEEYAGFISGSPELQDKILKMGQGDYTAPKMVYQIRPDGDSILSAAGIGSQEELSEELRTFLNKRVVGAVPSQLNGMSGVESLAAANACTAGKTFQNSAASADVIYLYAFEDAAPVAVVFIAGEDDTVEAAGMFVLLEGLPQDSAEELQSFLSNIGIKAEVAEVNES</sequence>
<reference evidence="2" key="1">
    <citation type="journal article" date="2021" name="PeerJ">
        <title>Extensive microbial diversity within the chicken gut microbiome revealed by metagenomics and culture.</title>
        <authorList>
            <person name="Gilroy R."/>
            <person name="Ravi A."/>
            <person name="Getino M."/>
            <person name="Pursley I."/>
            <person name="Horton D.L."/>
            <person name="Alikhan N.F."/>
            <person name="Baker D."/>
            <person name="Gharbi K."/>
            <person name="Hall N."/>
            <person name="Watson M."/>
            <person name="Adriaenssens E.M."/>
            <person name="Foster-Nyarko E."/>
            <person name="Jarju S."/>
            <person name="Secka A."/>
            <person name="Antonio M."/>
            <person name="Oren A."/>
            <person name="Chaudhuri R.R."/>
            <person name="La Ragione R."/>
            <person name="Hildebrand F."/>
            <person name="Pallen M.J."/>
        </authorList>
    </citation>
    <scope>NUCLEOTIDE SEQUENCE</scope>
    <source>
        <strain evidence="2">CHK188-4685</strain>
    </source>
</reference>
<keyword evidence="1" id="KW-0732">Signal</keyword>
<evidence type="ECO:0000256" key="1">
    <source>
        <dbReference type="SAM" id="SignalP"/>
    </source>
</evidence>
<accession>A0A9D2L8V1</accession>
<name>A0A9D2L8V1_9FIRM</name>
<evidence type="ECO:0000313" key="2">
    <source>
        <dbReference type="EMBL" id="HJB08130.1"/>
    </source>
</evidence>
<evidence type="ECO:0008006" key="4">
    <source>
        <dbReference type="Google" id="ProtNLM"/>
    </source>
</evidence>
<proteinExistence type="predicted"/>
<evidence type="ECO:0000313" key="3">
    <source>
        <dbReference type="Proteomes" id="UP000886804"/>
    </source>
</evidence>
<feature type="chain" id="PRO_5038854661" description="DUF4252 domain-containing protein" evidence="1">
    <location>
        <begin position="22"/>
        <end position="215"/>
    </location>
</feature>
<dbReference type="Proteomes" id="UP000886804">
    <property type="component" value="Unassembled WGS sequence"/>
</dbReference>
<feature type="signal peptide" evidence="1">
    <location>
        <begin position="1"/>
        <end position="21"/>
    </location>
</feature>
<gene>
    <name evidence="2" type="ORF">H9716_09775</name>
</gene>
<comment type="caution">
    <text evidence="2">The sequence shown here is derived from an EMBL/GenBank/DDBJ whole genome shotgun (WGS) entry which is preliminary data.</text>
</comment>
<dbReference type="AlphaFoldDB" id="A0A9D2L8V1"/>
<reference evidence="2" key="2">
    <citation type="submission" date="2021-04" db="EMBL/GenBank/DDBJ databases">
        <authorList>
            <person name="Gilroy R."/>
        </authorList>
    </citation>
    <scope>NUCLEOTIDE SEQUENCE</scope>
    <source>
        <strain evidence="2">CHK188-4685</strain>
    </source>
</reference>
<protein>
    <recommendedName>
        <fullName evidence="4">DUF4252 domain-containing protein</fullName>
    </recommendedName>
</protein>
<dbReference type="PROSITE" id="PS51257">
    <property type="entry name" value="PROKAR_LIPOPROTEIN"/>
    <property type="match status" value="1"/>
</dbReference>
<organism evidence="2 3">
    <name type="scientific">Candidatus Enterocloster faecavium</name>
    <dbReference type="NCBI Taxonomy" id="2838560"/>
    <lineage>
        <taxon>Bacteria</taxon>
        <taxon>Bacillati</taxon>
        <taxon>Bacillota</taxon>
        <taxon>Clostridia</taxon>
        <taxon>Lachnospirales</taxon>
        <taxon>Lachnospiraceae</taxon>
        <taxon>Enterocloster</taxon>
    </lineage>
</organism>